<dbReference type="EMBL" id="QFFJ01000002">
    <property type="protein sequence ID" value="RBL89002.1"/>
    <property type="molecule type" value="Genomic_DNA"/>
</dbReference>
<keyword evidence="4" id="KW-0472">Membrane</keyword>
<sequence length="641" mass="73529">MKKILLHSVYTITLASGLLLSACKKPFLDIVPDNVVTLANAFSNKTEAEKYLYTCYSYLPDAGPVSNILFFGADDMWTYRANNYFYQSPWKIALGEQNIVNPYVDFWNGGNHGKGYFRAIRDCNIFLENMMEGESYKHIAYLSPDMQKRWIAEVKFLKAYYHFYLLRMYGPIPITDKSLPVSATPDQVKVKRDPVDKVADYIVRLLDEAIAVLPAEVPNRGTELGRITKPAAQMLKARLLTMAASPLFNGNPDYASFKDKDGQLLFSTSYDASKWEKAAAACEAAIQTCAGAGIRLFEFSDPFAKLSPASIIQMSIRGSVTERWNTEIIWALSARTDATLQTYSMADRIDPSFPNATYLSSYMAPTLRIAETFYSSNGVPINEDKTWDYGRRYELRTATYDERLNIQQGYTTARLHFDRENRFYASLGFDGGLWFMQSNATDEKAWTIKAKFGQPQGKVSDQFYSETGYWPKKLVNWKFVQTNSGFNTEVYPWPEMRLADLYLLYAEALNETGKGTEAIVWLDKVRKRAGLDGVVNAWTNYSNNPGKFANKEGLRSIIHQERMIEMAFEGSRNWDLRRWKEAVIYENKPVLGWDVNQRVASEYYRPRTLFQQTFVAPRDYLWPLREYDLTVNTNLVQNPGW</sequence>
<keyword evidence="5" id="KW-0998">Cell outer membrane</keyword>
<organism evidence="8 9">
    <name type="scientific">Chitinophaga flava</name>
    <dbReference type="NCBI Taxonomy" id="2259036"/>
    <lineage>
        <taxon>Bacteria</taxon>
        <taxon>Pseudomonadati</taxon>
        <taxon>Bacteroidota</taxon>
        <taxon>Chitinophagia</taxon>
        <taxon>Chitinophagales</taxon>
        <taxon>Chitinophagaceae</taxon>
        <taxon>Chitinophaga</taxon>
    </lineage>
</organism>
<evidence type="ECO:0000259" key="7">
    <source>
        <dbReference type="Pfam" id="PF14322"/>
    </source>
</evidence>
<dbReference type="OrthoDB" id="608091at2"/>
<dbReference type="SUPFAM" id="SSF48452">
    <property type="entry name" value="TPR-like"/>
    <property type="match status" value="1"/>
</dbReference>
<evidence type="ECO:0000256" key="4">
    <source>
        <dbReference type="ARBA" id="ARBA00023136"/>
    </source>
</evidence>
<gene>
    <name evidence="8" type="ORF">DF182_20895</name>
</gene>
<dbReference type="AlphaFoldDB" id="A0A365XRM7"/>
<evidence type="ECO:0000256" key="5">
    <source>
        <dbReference type="ARBA" id="ARBA00023237"/>
    </source>
</evidence>
<dbReference type="InterPro" id="IPR011990">
    <property type="entry name" value="TPR-like_helical_dom_sf"/>
</dbReference>
<comment type="subcellular location">
    <subcellularLocation>
        <location evidence="1">Cell outer membrane</location>
    </subcellularLocation>
</comment>
<comment type="caution">
    <text evidence="8">The sequence shown here is derived from an EMBL/GenBank/DDBJ whole genome shotgun (WGS) entry which is preliminary data.</text>
</comment>
<name>A0A365XRM7_9BACT</name>
<comment type="similarity">
    <text evidence="2">Belongs to the SusD family.</text>
</comment>
<keyword evidence="9" id="KW-1185">Reference proteome</keyword>
<dbReference type="Pfam" id="PF14322">
    <property type="entry name" value="SusD-like_3"/>
    <property type="match status" value="1"/>
</dbReference>
<dbReference type="PROSITE" id="PS51257">
    <property type="entry name" value="PROKAR_LIPOPROTEIN"/>
    <property type="match status" value="1"/>
</dbReference>
<evidence type="ECO:0000313" key="9">
    <source>
        <dbReference type="Proteomes" id="UP000253410"/>
    </source>
</evidence>
<evidence type="ECO:0000259" key="6">
    <source>
        <dbReference type="Pfam" id="PF07980"/>
    </source>
</evidence>
<dbReference type="Gene3D" id="1.25.40.390">
    <property type="match status" value="1"/>
</dbReference>
<evidence type="ECO:0000256" key="2">
    <source>
        <dbReference type="ARBA" id="ARBA00006275"/>
    </source>
</evidence>
<keyword evidence="3" id="KW-0732">Signal</keyword>
<evidence type="ECO:0000256" key="1">
    <source>
        <dbReference type="ARBA" id="ARBA00004442"/>
    </source>
</evidence>
<reference evidence="8 9" key="1">
    <citation type="submission" date="2018-05" db="EMBL/GenBank/DDBJ databases">
        <title>Chitinophaga sp. K3CV102501T nov., isolated from isolated from a monsoon evergreen broad-leaved forest soil.</title>
        <authorList>
            <person name="Lv Y."/>
        </authorList>
    </citation>
    <scope>NUCLEOTIDE SEQUENCE [LARGE SCALE GENOMIC DNA]</scope>
    <source>
        <strain evidence="8 9">GDMCC 1.1325</strain>
    </source>
</reference>
<feature type="domain" description="SusD-like N-terminal" evidence="7">
    <location>
        <begin position="111"/>
        <end position="238"/>
    </location>
</feature>
<dbReference type="Pfam" id="PF07980">
    <property type="entry name" value="SusD_RagB"/>
    <property type="match status" value="1"/>
</dbReference>
<feature type="domain" description="RagB/SusD" evidence="6">
    <location>
        <begin position="326"/>
        <end position="641"/>
    </location>
</feature>
<evidence type="ECO:0000256" key="3">
    <source>
        <dbReference type="ARBA" id="ARBA00022729"/>
    </source>
</evidence>
<dbReference type="Proteomes" id="UP000253410">
    <property type="component" value="Unassembled WGS sequence"/>
</dbReference>
<accession>A0A365XRM7</accession>
<proteinExistence type="inferred from homology"/>
<dbReference type="InterPro" id="IPR012944">
    <property type="entry name" value="SusD_RagB_dom"/>
</dbReference>
<protein>
    <submittedName>
        <fullName evidence="8">RagB/SusD family nutrient uptake outer membrane protein</fullName>
    </submittedName>
</protein>
<dbReference type="RefSeq" id="WP_113617745.1">
    <property type="nucleotide sequence ID" value="NZ_QFFJ01000002.1"/>
</dbReference>
<dbReference type="GO" id="GO:0009279">
    <property type="term" value="C:cell outer membrane"/>
    <property type="evidence" value="ECO:0007669"/>
    <property type="project" value="UniProtKB-SubCell"/>
</dbReference>
<evidence type="ECO:0000313" key="8">
    <source>
        <dbReference type="EMBL" id="RBL89002.1"/>
    </source>
</evidence>
<dbReference type="InterPro" id="IPR033985">
    <property type="entry name" value="SusD-like_N"/>
</dbReference>